<evidence type="ECO:0000256" key="1">
    <source>
        <dbReference type="SAM" id="Phobius"/>
    </source>
</evidence>
<proteinExistence type="predicted"/>
<dbReference type="Proteomes" id="UP000017246">
    <property type="component" value="Unassembled WGS sequence"/>
</dbReference>
<keyword evidence="1" id="KW-1133">Transmembrane helix</keyword>
<feature type="transmembrane region" description="Helical" evidence="1">
    <location>
        <begin position="310"/>
        <end position="330"/>
    </location>
</feature>
<protein>
    <submittedName>
        <fullName evidence="2">Uncharacterized protein</fullName>
    </submittedName>
</protein>
<evidence type="ECO:0000313" key="3">
    <source>
        <dbReference type="Proteomes" id="UP000017246"/>
    </source>
</evidence>
<dbReference type="Gene3D" id="1.20.140.150">
    <property type="match status" value="1"/>
</dbReference>
<keyword evidence="1" id="KW-0472">Membrane</keyword>
<sequence>MDPLPYTFPRQGSQVSDNVSSRAAQLLVYPSPLAYPLSTPVVTPHKRVNLSPRFKRLLAIATALPLLALILVICTTLSPHWERVHFLFHRLIQRACSQQEKTTWRLAHVELEGDGVGGVRLIDNQTRRETCQRWEEAPPTIVGVSIYNGSAQNATVIEVLNVLGGAFQVCKEKEVKRGLMAYIRSSLDGANTTWCFNYIINGTRWKGSGCRLMMLRMQNNLIACVIVVFLCIISSSIVGAVSVLARMVPAAMVNAYLYLTACVFIIFANCIEHIKVNHIQSKWGPCYPIVNLPADLYDPTLIRVEYGWSVYLNWIVVGVFLASACVWFVLKQFLYVETAKAMI</sequence>
<keyword evidence="1" id="KW-0812">Transmembrane</keyword>
<gene>
    <name evidence="2" type="ORF">EmuJ_000087000</name>
</gene>
<feature type="transmembrane region" description="Helical" evidence="1">
    <location>
        <begin position="221"/>
        <end position="245"/>
    </location>
</feature>
<evidence type="ECO:0000313" key="2">
    <source>
        <dbReference type="EMBL" id="CDI97113.1"/>
    </source>
</evidence>
<reference evidence="2" key="2">
    <citation type="submission" date="2015-11" db="EMBL/GenBank/DDBJ databases">
        <authorList>
            <person name="Zhang Y."/>
            <person name="Guo Z."/>
        </authorList>
    </citation>
    <scope>NUCLEOTIDE SEQUENCE</scope>
</reference>
<accession>A0A087VXW3</accession>
<feature type="transmembrane region" description="Helical" evidence="1">
    <location>
        <begin position="251"/>
        <end position="271"/>
    </location>
</feature>
<dbReference type="OMA" id="ITFANCI"/>
<keyword evidence="3" id="KW-1185">Reference proteome</keyword>
<dbReference type="OrthoDB" id="6241035at2759"/>
<dbReference type="AlphaFoldDB" id="A0A087VXW3"/>
<feature type="transmembrane region" description="Helical" evidence="1">
    <location>
        <begin position="57"/>
        <end position="77"/>
    </location>
</feature>
<dbReference type="EMBL" id="LN902846">
    <property type="protein sequence ID" value="CDI97113.1"/>
    <property type="molecule type" value="Genomic_DNA"/>
</dbReference>
<reference evidence="2" key="1">
    <citation type="journal article" date="2013" name="Nature">
        <title>The genomes of four tapeworm species reveal adaptations to parasitism.</title>
        <authorList>
            <person name="Tsai I.J."/>
            <person name="Zarowiecki M."/>
            <person name="Holroyd N."/>
            <person name="Garciarrubio A."/>
            <person name="Sanchez-Flores A."/>
            <person name="Brooks K.L."/>
            <person name="Tracey A."/>
            <person name="Bobes R.J."/>
            <person name="Fragoso G."/>
            <person name="Sciutto E."/>
            <person name="Aslett M."/>
            <person name="Beasley H."/>
            <person name="Bennett H.M."/>
            <person name="Cai J."/>
            <person name="Camicia F."/>
            <person name="Clark R."/>
            <person name="Cucher M."/>
            <person name="De Silva N."/>
            <person name="Day T.A."/>
            <person name="Deplazes P."/>
            <person name="Estrada K."/>
            <person name="Fernandez C."/>
            <person name="Holland P.W."/>
            <person name="Hou J."/>
            <person name="Hu S."/>
            <person name="Huckvale T."/>
            <person name="Hung S.S."/>
            <person name="Kamenetzky L."/>
            <person name="Keane J.A."/>
            <person name="Kiss F."/>
            <person name="Koziol U."/>
            <person name="Lambert O."/>
            <person name="Liu K."/>
            <person name="Luo X."/>
            <person name="Luo Y."/>
            <person name="Macchiaroli N."/>
            <person name="Nichol S."/>
            <person name="Paps J."/>
            <person name="Parkinson J."/>
            <person name="Pouchkina-Stantcheva N."/>
            <person name="Riddiford N."/>
            <person name="Rosenzvit M."/>
            <person name="Salinas G."/>
            <person name="Wasmuth J.D."/>
            <person name="Zamanian M."/>
            <person name="Zheng Y."/>
            <person name="Cai X."/>
            <person name="Soberon X."/>
            <person name="Olson P.D."/>
            <person name="Laclette J.P."/>
            <person name="Brehm K."/>
            <person name="Berriman M."/>
            <person name="Garciarrubio A."/>
            <person name="Bobes R.J."/>
            <person name="Fragoso G."/>
            <person name="Sanchez-Flores A."/>
            <person name="Estrada K."/>
            <person name="Cevallos M.A."/>
            <person name="Morett E."/>
            <person name="Gonzalez V."/>
            <person name="Portillo T."/>
            <person name="Ochoa-Leyva A."/>
            <person name="Jose M.V."/>
            <person name="Sciutto E."/>
            <person name="Landa A."/>
            <person name="Jimenez L."/>
            <person name="Valdes V."/>
            <person name="Carrero J.C."/>
            <person name="Larralde C."/>
            <person name="Morales-Montor J."/>
            <person name="Limon-Lason J."/>
            <person name="Soberon X."/>
            <person name="Laclette J.P."/>
        </authorList>
    </citation>
    <scope>NUCLEOTIDE SEQUENCE [LARGE SCALE GENOMIC DNA]</scope>
</reference>
<name>A0A087VXW3_ECHMU</name>
<organism evidence="2 3">
    <name type="scientific">Echinococcus multilocularis</name>
    <name type="common">Fox tapeworm</name>
    <dbReference type="NCBI Taxonomy" id="6211"/>
    <lineage>
        <taxon>Eukaryota</taxon>
        <taxon>Metazoa</taxon>
        <taxon>Spiralia</taxon>
        <taxon>Lophotrochozoa</taxon>
        <taxon>Platyhelminthes</taxon>
        <taxon>Cestoda</taxon>
        <taxon>Eucestoda</taxon>
        <taxon>Cyclophyllidea</taxon>
        <taxon>Taeniidae</taxon>
        <taxon>Echinococcus</taxon>
    </lineage>
</organism>